<dbReference type="GO" id="GO:0003677">
    <property type="term" value="F:DNA binding"/>
    <property type="evidence" value="ECO:0007669"/>
    <property type="project" value="UniProtKB-KW"/>
</dbReference>
<evidence type="ECO:0000313" key="7">
    <source>
        <dbReference type="Proteomes" id="UP000295221"/>
    </source>
</evidence>
<dbReference type="GO" id="GO:0006310">
    <property type="term" value="P:DNA recombination"/>
    <property type="evidence" value="ECO:0007669"/>
    <property type="project" value="UniProtKB-KW"/>
</dbReference>
<organism evidence="6 7">
    <name type="scientific">Natronoflexus pectinivorans</name>
    <dbReference type="NCBI Taxonomy" id="682526"/>
    <lineage>
        <taxon>Bacteria</taxon>
        <taxon>Pseudomonadati</taxon>
        <taxon>Bacteroidota</taxon>
        <taxon>Bacteroidia</taxon>
        <taxon>Marinilabiliales</taxon>
        <taxon>Marinilabiliaceae</taxon>
        <taxon>Natronoflexus</taxon>
    </lineage>
</organism>
<dbReference type="InterPro" id="IPR011010">
    <property type="entry name" value="DNA_brk_join_enz"/>
</dbReference>
<dbReference type="Proteomes" id="UP000295221">
    <property type="component" value="Unassembled WGS sequence"/>
</dbReference>
<name>A0A4R2GL12_9BACT</name>
<dbReference type="SUPFAM" id="SSF56349">
    <property type="entry name" value="DNA breaking-rejoining enzymes"/>
    <property type="match status" value="2"/>
</dbReference>
<keyword evidence="4" id="KW-0233">DNA recombination</keyword>
<evidence type="ECO:0000256" key="3">
    <source>
        <dbReference type="ARBA" id="ARBA00023125"/>
    </source>
</evidence>
<dbReference type="OrthoDB" id="9801717at2"/>
<comment type="similarity">
    <text evidence="1">Belongs to the 'phage' integrase family.</text>
</comment>
<dbReference type="Gene3D" id="1.10.443.10">
    <property type="entry name" value="Intergrase catalytic core"/>
    <property type="match status" value="1"/>
</dbReference>
<dbReference type="PANTHER" id="PTHR30349:SF64">
    <property type="entry name" value="PROPHAGE INTEGRASE INTD-RELATED"/>
    <property type="match status" value="1"/>
</dbReference>
<dbReference type="Pfam" id="PF00589">
    <property type="entry name" value="Phage_integrase"/>
    <property type="match status" value="1"/>
</dbReference>
<sequence length="675" mass="79698">MTQITIYPITHRQEKRIALQCSLYPKDSPVDKAIRKLNGRRYSSTLKVWHIPYHENYQELILSHFNSIENLNLSFEPITELEIPQIISSEQEVKIIINKADKRFYVIHGYSPALFKALLNTRSGFWDKKRKRWIFKGDNDLYLKVTEIIKNENLKFSTLKEEIEPHDNTRKLLASLSPEQLKILSFFKTTLILKRLSQRTQEIYTSRFIYFLADHTGIEIDHLTFKQLLKYTRRLSGELSDTLLNQTIAAIKFYYERGLGRGKMFFSIKKHKTAPKKILYLTYSEVVDVCQNIESAEDKMLLFLCYHANLTISQIKEIPANCCNIFTDQFKLPGSDSEAIEYFKTLQTKIIQTTNPKSYLFEQDGKAYDADLMRIKIYRLFEKYKLEAIYKKQYQLILSHTDYGSKTIKMYLSTFMRFLKHYEYRHPAFISDEEIRDYMILHREKSTSHQDVLVSAFKFFFERVHKQSLSPQRVMRPRRGKYLPDYFTLEEIAAILNSTENPKHKLMIAIGYTAGLRRQEIINLKITDIDLKKNRIFIKDSKGRKDRYSLFSKQLHDLYATYLHEYKPQTYLFESREPGIQYSAESMAKVLKNMARAAGIRRKVNLHMLRHSFATHLLEDGKDIRYVQELLGHISIKTTERYTHIVNDALTTVISPLDRMMTNTGFSFKSKPKKK</sequence>
<feature type="domain" description="Tyr recombinase" evidence="5">
    <location>
        <begin position="482"/>
        <end position="655"/>
    </location>
</feature>
<keyword evidence="2" id="KW-0229">DNA integration</keyword>
<accession>A0A4R2GL12</accession>
<evidence type="ECO:0000259" key="5">
    <source>
        <dbReference type="PROSITE" id="PS51898"/>
    </source>
</evidence>
<dbReference type="InterPro" id="IPR050090">
    <property type="entry name" value="Tyrosine_recombinase_XerCD"/>
</dbReference>
<dbReference type="InterPro" id="IPR013762">
    <property type="entry name" value="Integrase-like_cat_sf"/>
</dbReference>
<dbReference type="Gene3D" id="1.10.150.130">
    <property type="match status" value="2"/>
</dbReference>
<protein>
    <submittedName>
        <fullName evidence="6">Site-specific recombinase XerD</fullName>
    </submittedName>
</protein>
<keyword evidence="3" id="KW-0238">DNA-binding</keyword>
<evidence type="ECO:0000313" key="6">
    <source>
        <dbReference type="EMBL" id="TCO09389.1"/>
    </source>
</evidence>
<dbReference type="InterPro" id="IPR002104">
    <property type="entry name" value="Integrase_catalytic"/>
</dbReference>
<comment type="caution">
    <text evidence="6">The sequence shown here is derived from an EMBL/GenBank/DDBJ whole genome shotgun (WGS) entry which is preliminary data.</text>
</comment>
<dbReference type="PROSITE" id="PS51898">
    <property type="entry name" value="TYR_RECOMBINASE"/>
    <property type="match status" value="1"/>
</dbReference>
<dbReference type="AlphaFoldDB" id="A0A4R2GL12"/>
<keyword evidence="7" id="KW-1185">Reference proteome</keyword>
<dbReference type="EMBL" id="SLWK01000003">
    <property type="protein sequence ID" value="TCO09389.1"/>
    <property type="molecule type" value="Genomic_DNA"/>
</dbReference>
<dbReference type="RefSeq" id="WP_132433283.1">
    <property type="nucleotide sequence ID" value="NZ_SLWK01000003.1"/>
</dbReference>
<reference evidence="6 7" key="1">
    <citation type="submission" date="2019-03" db="EMBL/GenBank/DDBJ databases">
        <title>Genomic Encyclopedia of Type Strains, Phase IV (KMG-IV): sequencing the most valuable type-strain genomes for metagenomic binning, comparative biology and taxonomic classification.</title>
        <authorList>
            <person name="Goeker M."/>
        </authorList>
    </citation>
    <scope>NUCLEOTIDE SEQUENCE [LARGE SCALE GENOMIC DNA]</scope>
    <source>
        <strain evidence="6 7">DSM 24179</strain>
    </source>
</reference>
<dbReference type="GO" id="GO:0015074">
    <property type="term" value="P:DNA integration"/>
    <property type="evidence" value="ECO:0007669"/>
    <property type="project" value="UniProtKB-KW"/>
</dbReference>
<dbReference type="Pfam" id="PF13495">
    <property type="entry name" value="Phage_int_SAM_4"/>
    <property type="match status" value="1"/>
</dbReference>
<proteinExistence type="inferred from homology"/>
<evidence type="ECO:0000256" key="4">
    <source>
        <dbReference type="ARBA" id="ARBA00023172"/>
    </source>
</evidence>
<evidence type="ECO:0000256" key="2">
    <source>
        <dbReference type="ARBA" id="ARBA00022908"/>
    </source>
</evidence>
<dbReference type="InterPro" id="IPR004107">
    <property type="entry name" value="Integrase_SAM-like_N"/>
</dbReference>
<gene>
    <name evidence="6" type="ORF">EV194_103302</name>
</gene>
<evidence type="ECO:0000256" key="1">
    <source>
        <dbReference type="ARBA" id="ARBA00008857"/>
    </source>
</evidence>
<dbReference type="PANTHER" id="PTHR30349">
    <property type="entry name" value="PHAGE INTEGRASE-RELATED"/>
    <property type="match status" value="1"/>
</dbReference>
<dbReference type="InterPro" id="IPR010998">
    <property type="entry name" value="Integrase_recombinase_N"/>
</dbReference>